<feature type="domain" description="HTH tetR-type" evidence="6">
    <location>
        <begin position="29"/>
        <end position="89"/>
    </location>
</feature>
<sequence length="230" mass="24660">MPKASSQKRGGSPAAPNPAKAAARSTRNRPTDSELLDAALSVIADVGAERATMDMIADRGGTSRVTLYAHFGSRDGLVDAVIDRELDALTAWMFAAYDKGETMAYGDRAKYSVESLFEYARKQPEGFRVLLTNRADDNVPGRRLFAALEPRIAERLRANYAERGVQVQASADTLASLLLGMSLDVAYRAVIVSGAGIDAACDLAVTASLAVLRSVEVRQLHAIDESLATR</sequence>
<evidence type="ECO:0000256" key="4">
    <source>
        <dbReference type="PROSITE-ProRule" id="PRU00335"/>
    </source>
</evidence>
<dbReference type="GO" id="GO:0003700">
    <property type="term" value="F:DNA-binding transcription factor activity"/>
    <property type="evidence" value="ECO:0007669"/>
    <property type="project" value="TreeGrafter"/>
</dbReference>
<accession>A0A2G3PGQ0</accession>
<keyword evidence="1" id="KW-0805">Transcription regulation</keyword>
<keyword evidence="3" id="KW-0804">Transcription</keyword>
<evidence type="ECO:0000256" key="1">
    <source>
        <dbReference type="ARBA" id="ARBA00023015"/>
    </source>
</evidence>
<dbReference type="PROSITE" id="PS50977">
    <property type="entry name" value="HTH_TETR_2"/>
    <property type="match status" value="1"/>
</dbReference>
<evidence type="ECO:0000256" key="3">
    <source>
        <dbReference type="ARBA" id="ARBA00023163"/>
    </source>
</evidence>
<dbReference type="InterPro" id="IPR050109">
    <property type="entry name" value="HTH-type_TetR-like_transc_reg"/>
</dbReference>
<dbReference type="GO" id="GO:0000976">
    <property type="term" value="F:transcription cis-regulatory region binding"/>
    <property type="evidence" value="ECO:0007669"/>
    <property type="project" value="TreeGrafter"/>
</dbReference>
<dbReference type="PRINTS" id="PR00455">
    <property type="entry name" value="HTHTETR"/>
</dbReference>
<feature type="region of interest" description="Disordered" evidence="5">
    <location>
        <begin position="1"/>
        <end position="31"/>
    </location>
</feature>
<keyword evidence="2 4" id="KW-0238">DNA-binding</keyword>
<protein>
    <submittedName>
        <fullName evidence="7">TetR family transcriptional regulator</fullName>
    </submittedName>
</protein>
<dbReference type="Proteomes" id="UP000225108">
    <property type="component" value="Unassembled WGS sequence"/>
</dbReference>
<evidence type="ECO:0000256" key="5">
    <source>
        <dbReference type="SAM" id="MobiDB-lite"/>
    </source>
</evidence>
<evidence type="ECO:0000256" key="2">
    <source>
        <dbReference type="ARBA" id="ARBA00023125"/>
    </source>
</evidence>
<name>A0A2G3PGQ0_WILMA</name>
<dbReference type="AlphaFoldDB" id="A0A2G3PGQ0"/>
<evidence type="ECO:0000313" key="7">
    <source>
        <dbReference type="EMBL" id="PHV64991.1"/>
    </source>
</evidence>
<dbReference type="InterPro" id="IPR009057">
    <property type="entry name" value="Homeodomain-like_sf"/>
</dbReference>
<evidence type="ECO:0000313" key="8">
    <source>
        <dbReference type="Proteomes" id="UP000225108"/>
    </source>
</evidence>
<dbReference type="PANTHER" id="PTHR30055">
    <property type="entry name" value="HTH-TYPE TRANSCRIPTIONAL REGULATOR RUTR"/>
    <property type="match status" value="1"/>
</dbReference>
<dbReference type="EMBL" id="PEBD01000010">
    <property type="protein sequence ID" value="PHV64991.1"/>
    <property type="molecule type" value="Genomic_DNA"/>
</dbReference>
<feature type="DNA-binding region" description="H-T-H motif" evidence="4">
    <location>
        <begin position="52"/>
        <end position="71"/>
    </location>
</feature>
<reference evidence="7 8" key="1">
    <citation type="submission" date="2017-10" db="EMBL/GenBank/DDBJ databases">
        <title>The draft genome sequence of Williamsia sp. BULT 1.1 isolated from the semi-arid grassland soils from South Africa.</title>
        <authorList>
            <person name="Kabwe M.H."/>
            <person name="Govender N."/>
            <person name="Mutseka Lunga P."/>
            <person name="Vikram S."/>
            <person name="Makhalanyane T.P."/>
        </authorList>
    </citation>
    <scope>NUCLEOTIDE SEQUENCE [LARGE SCALE GENOMIC DNA]</scope>
    <source>
        <strain evidence="7 8">BULT 1.1</strain>
    </source>
</reference>
<gene>
    <name evidence="7" type="ORF">CSW57_14065</name>
</gene>
<evidence type="ECO:0000259" key="6">
    <source>
        <dbReference type="PROSITE" id="PS50977"/>
    </source>
</evidence>
<dbReference type="RefSeq" id="WP_099383424.1">
    <property type="nucleotide sequence ID" value="NZ_PEBD01000010.1"/>
</dbReference>
<dbReference type="Gene3D" id="1.10.357.10">
    <property type="entry name" value="Tetracycline Repressor, domain 2"/>
    <property type="match status" value="1"/>
</dbReference>
<dbReference type="InterPro" id="IPR001647">
    <property type="entry name" value="HTH_TetR"/>
</dbReference>
<dbReference type="Pfam" id="PF00440">
    <property type="entry name" value="TetR_N"/>
    <property type="match status" value="1"/>
</dbReference>
<feature type="compositionally biased region" description="Low complexity" evidence="5">
    <location>
        <begin position="13"/>
        <end position="23"/>
    </location>
</feature>
<proteinExistence type="predicted"/>
<organism evidence="7 8">
    <name type="scientific">Williamsia marianensis</name>
    <dbReference type="NCBI Taxonomy" id="85044"/>
    <lineage>
        <taxon>Bacteria</taxon>
        <taxon>Bacillati</taxon>
        <taxon>Actinomycetota</taxon>
        <taxon>Actinomycetes</taxon>
        <taxon>Mycobacteriales</taxon>
        <taxon>Nocardiaceae</taxon>
        <taxon>Williamsia</taxon>
    </lineage>
</organism>
<comment type="caution">
    <text evidence="7">The sequence shown here is derived from an EMBL/GenBank/DDBJ whole genome shotgun (WGS) entry which is preliminary data.</text>
</comment>
<dbReference type="PANTHER" id="PTHR30055:SF234">
    <property type="entry name" value="HTH-TYPE TRANSCRIPTIONAL REGULATOR BETI"/>
    <property type="match status" value="1"/>
</dbReference>
<dbReference type="SUPFAM" id="SSF46689">
    <property type="entry name" value="Homeodomain-like"/>
    <property type="match status" value="1"/>
</dbReference>